<keyword evidence="4" id="KW-0119">Carbohydrate metabolism</keyword>
<dbReference type="InterPro" id="IPR001547">
    <property type="entry name" value="Glyco_hydro_5"/>
</dbReference>
<protein>
    <submittedName>
        <fullName evidence="10">Cellulase family glycosylhydrolase</fullName>
    </submittedName>
</protein>
<dbReference type="Gene3D" id="3.20.20.80">
    <property type="entry name" value="Glycosidases"/>
    <property type="match status" value="1"/>
</dbReference>
<sequence>MKLLISTLVLALGAGTGTVAQAQNCGSGGGTTVCLVANGTADQVQLSWTVSGAANGLEVYRSTTADPAGRSRIASLTKTATSYADTSASTGTPYWYWVKFSTAAGSYNSGASSATRGGNCTPTAITPYINVSGNWTQTASASVPTGESAILGPQPTAGGMWTWNGCGTAGGAREQTIRPTAACTATATYTNACGAKTLQTFTIGLAGAMRNITSMQMSKEMSPGWNIGNTLDATPTETSWGNPLITQTLLNGIKAAGFKSVRVPVTWGPHADASYNIDPAWMARVTQVVKYARAAGLYVIINVHHDGYDLDNTVYSAQAANNAHLAKLWTQIAANFRDFDDYLLFAGMNEVGKSNAPWGVPKAQEWLDVVNGYNQVFVNTVRASGGNNARRHLVVQGYETNIDISTASAVLPTDTIANRLFFEIHYYDPYDFTLNSSSTMWQWGATATNPTETWADEPYVDAEFQKMKTRFVDQGVPVIMGEYGAYNKPNYPGMPPYRKAWAQYVTRSAWLHGLVPMWWDTGEMIDRNTGAVKTPDEINIIVNATK</sequence>
<keyword evidence="6" id="KW-0624">Polysaccharide degradation</keyword>
<organism evidence="10 11">
    <name type="scientific">Pelomonas candidula</name>
    <dbReference type="NCBI Taxonomy" id="3299025"/>
    <lineage>
        <taxon>Bacteria</taxon>
        <taxon>Pseudomonadati</taxon>
        <taxon>Pseudomonadota</taxon>
        <taxon>Betaproteobacteria</taxon>
        <taxon>Burkholderiales</taxon>
        <taxon>Sphaerotilaceae</taxon>
        <taxon>Roseateles</taxon>
    </lineage>
</organism>
<evidence type="ECO:0000313" key="10">
    <source>
        <dbReference type="EMBL" id="MFG6488473.1"/>
    </source>
</evidence>
<dbReference type="InterPro" id="IPR017853">
    <property type="entry name" value="GH"/>
</dbReference>
<evidence type="ECO:0000256" key="2">
    <source>
        <dbReference type="ARBA" id="ARBA00022801"/>
    </source>
</evidence>
<dbReference type="Pfam" id="PF00150">
    <property type="entry name" value="Cellulase"/>
    <property type="match status" value="1"/>
</dbReference>
<evidence type="ECO:0000256" key="6">
    <source>
        <dbReference type="ARBA" id="ARBA00023326"/>
    </source>
</evidence>
<comment type="similarity">
    <text evidence="1 7">Belongs to the glycosyl hydrolase 5 (cellulase A) family.</text>
</comment>
<feature type="signal peptide" evidence="8">
    <location>
        <begin position="1"/>
        <end position="22"/>
    </location>
</feature>
<evidence type="ECO:0000256" key="7">
    <source>
        <dbReference type="RuleBase" id="RU361153"/>
    </source>
</evidence>
<keyword evidence="11" id="KW-1185">Reference proteome</keyword>
<evidence type="ECO:0000256" key="8">
    <source>
        <dbReference type="SAM" id="SignalP"/>
    </source>
</evidence>
<dbReference type="PANTHER" id="PTHR31297">
    <property type="entry name" value="GLUCAN ENDO-1,6-BETA-GLUCOSIDASE B"/>
    <property type="match status" value="1"/>
</dbReference>
<evidence type="ECO:0000256" key="5">
    <source>
        <dbReference type="ARBA" id="ARBA00023295"/>
    </source>
</evidence>
<evidence type="ECO:0000256" key="1">
    <source>
        <dbReference type="ARBA" id="ARBA00005641"/>
    </source>
</evidence>
<dbReference type="InterPro" id="IPR050386">
    <property type="entry name" value="Glycosyl_hydrolase_5"/>
</dbReference>
<feature type="chain" id="PRO_5046127273" evidence="8">
    <location>
        <begin position="23"/>
        <end position="546"/>
    </location>
</feature>
<dbReference type="InterPro" id="IPR013783">
    <property type="entry name" value="Ig-like_fold"/>
</dbReference>
<dbReference type="RefSeq" id="WP_394413432.1">
    <property type="nucleotide sequence ID" value="NZ_JBIGIC010000008.1"/>
</dbReference>
<evidence type="ECO:0000256" key="4">
    <source>
        <dbReference type="ARBA" id="ARBA00023277"/>
    </source>
</evidence>
<dbReference type="Gene3D" id="2.60.40.10">
    <property type="entry name" value="Immunoglobulins"/>
    <property type="match status" value="1"/>
</dbReference>
<feature type="domain" description="Glycoside hydrolase family 5" evidence="9">
    <location>
        <begin position="232"/>
        <end position="521"/>
    </location>
</feature>
<comment type="caution">
    <text evidence="10">The sequence shown here is derived from an EMBL/GenBank/DDBJ whole genome shotgun (WGS) entry which is preliminary data.</text>
</comment>
<name>A0ABW7HEX0_9BURK</name>
<dbReference type="EMBL" id="JBIGIC010000008">
    <property type="protein sequence ID" value="MFG6488473.1"/>
    <property type="molecule type" value="Genomic_DNA"/>
</dbReference>
<evidence type="ECO:0000259" key="9">
    <source>
        <dbReference type="Pfam" id="PF00150"/>
    </source>
</evidence>
<dbReference type="SUPFAM" id="SSF51445">
    <property type="entry name" value="(Trans)glycosidases"/>
    <property type="match status" value="1"/>
</dbReference>
<keyword evidence="5 7" id="KW-0326">Glycosidase</keyword>
<keyword evidence="2 7" id="KW-0378">Hydrolase</keyword>
<keyword evidence="3" id="KW-0136">Cellulose degradation</keyword>
<evidence type="ECO:0000313" key="11">
    <source>
        <dbReference type="Proteomes" id="UP001606134"/>
    </source>
</evidence>
<accession>A0ABW7HEX0</accession>
<dbReference type="PANTHER" id="PTHR31297:SF41">
    <property type="entry name" value="ENDOGLUCANASE, PUTATIVE (AFU_ORTHOLOGUE AFUA_5G01830)-RELATED"/>
    <property type="match status" value="1"/>
</dbReference>
<proteinExistence type="inferred from homology"/>
<keyword evidence="8" id="KW-0732">Signal</keyword>
<evidence type="ECO:0000256" key="3">
    <source>
        <dbReference type="ARBA" id="ARBA00023001"/>
    </source>
</evidence>
<reference evidence="10 11" key="1">
    <citation type="submission" date="2024-08" db="EMBL/GenBank/DDBJ databases">
        <authorList>
            <person name="Lu H."/>
        </authorList>
    </citation>
    <scope>NUCLEOTIDE SEQUENCE [LARGE SCALE GENOMIC DNA]</scope>
    <source>
        <strain evidence="10 11">BYS78W</strain>
    </source>
</reference>
<gene>
    <name evidence="10" type="ORF">ACG04R_17435</name>
</gene>
<dbReference type="Proteomes" id="UP001606134">
    <property type="component" value="Unassembled WGS sequence"/>
</dbReference>